<protein>
    <submittedName>
        <fullName evidence="4">PX domain-containing protein</fullName>
    </submittedName>
</protein>
<dbReference type="InterPro" id="IPR051866">
    <property type="entry name" value="Intracell_Sig-Traffick_Protein"/>
</dbReference>
<keyword evidence="3" id="KW-1185">Reference proteome</keyword>
<evidence type="ECO:0000259" key="2">
    <source>
        <dbReference type="PROSITE" id="PS50195"/>
    </source>
</evidence>
<evidence type="ECO:0000313" key="4">
    <source>
        <dbReference type="WBParaSite" id="Pan_g21392.t1"/>
    </source>
</evidence>
<proteinExistence type="predicted"/>
<sequence length="208" mass="22973">MSTLLPDESHCKSDLGTLVYEGRKSNVFSAAVVDHREVTGLFSHVEYDVVVTAESTDKIFNESRKFKAVTRFKDMSKLHGQLQTIHKQLYLKDKFPNFPAGMVWGSNAPEVTLERKKAIGIFLQFAVNNEVLCKTKVLQAFFDTFEELVGTLPPSTPAEFPPSDILTSAVTSPAPVNAVNRQASTISGPEELTEEEERPVVSPDAKDA</sequence>
<dbReference type="PANTHER" id="PTHR15508:SF8">
    <property type="entry name" value="LD24550P"/>
    <property type="match status" value="1"/>
</dbReference>
<evidence type="ECO:0000313" key="3">
    <source>
        <dbReference type="Proteomes" id="UP000492821"/>
    </source>
</evidence>
<accession>A0A7E4VIP8</accession>
<dbReference type="GO" id="GO:0035091">
    <property type="term" value="F:phosphatidylinositol binding"/>
    <property type="evidence" value="ECO:0007669"/>
    <property type="project" value="InterPro"/>
</dbReference>
<reference evidence="3" key="1">
    <citation type="journal article" date="2013" name="Genetics">
        <title>The draft genome and transcriptome of Panagrellus redivivus are shaped by the harsh demands of a free-living lifestyle.</title>
        <authorList>
            <person name="Srinivasan J."/>
            <person name="Dillman A.R."/>
            <person name="Macchietto M.G."/>
            <person name="Heikkinen L."/>
            <person name="Lakso M."/>
            <person name="Fracchia K.M."/>
            <person name="Antoshechkin I."/>
            <person name="Mortazavi A."/>
            <person name="Wong G."/>
            <person name="Sternberg P.W."/>
        </authorList>
    </citation>
    <scope>NUCLEOTIDE SEQUENCE [LARGE SCALE GENOMIC DNA]</scope>
    <source>
        <strain evidence="3">MT8872</strain>
    </source>
</reference>
<reference evidence="4" key="2">
    <citation type="submission" date="2020-10" db="UniProtKB">
        <authorList>
            <consortium name="WormBaseParasite"/>
        </authorList>
    </citation>
    <scope>IDENTIFICATION</scope>
</reference>
<dbReference type="InterPro" id="IPR036871">
    <property type="entry name" value="PX_dom_sf"/>
</dbReference>
<evidence type="ECO:0000256" key="1">
    <source>
        <dbReference type="SAM" id="MobiDB-lite"/>
    </source>
</evidence>
<feature type="domain" description="PX" evidence="2">
    <location>
        <begin position="25"/>
        <end position="149"/>
    </location>
</feature>
<dbReference type="PANTHER" id="PTHR15508">
    <property type="entry name" value="RIBOSOMAL PROTEIN S6 KINASE"/>
    <property type="match status" value="1"/>
</dbReference>
<dbReference type="Pfam" id="PF00787">
    <property type="entry name" value="PX"/>
    <property type="match status" value="1"/>
</dbReference>
<dbReference type="PROSITE" id="PS50195">
    <property type="entry name" value="PX"/>
    <property type="match status" value="1"/>
</dbReference>
<feature type="region of interest" description="Disordered" evidence="1">
    <location>
        <begin position="176"/>
        <end position="208"/>
    </location>
</feature>
<dbReference type="WBParaSite" id="Pan_g21392.t1">
    <property type="protein sequence ID" value="Pan_g21392.t1"/>
    <property type="gene ID" value="Pan_g21392"/>
</dbReference>
<dbReference type="Proteomes" id="UP000492821">
    <property type="component" value="Unassembled WGS sequence"/>
</dbReference>
<dbReference type="Gene3D" id="3.30.1520.10">
    <property type="entry name" value="Phox-like domain"/>
    <property type="match status" value="1"/>
</dbReference>
<dbReference type="SUPFAM" id="SSF64268">
    <property type="entry name" value="PX domain"/>
    <property type="match status" value="1"/>
</dbReference>
<dbReference type="AlphaFoldDB" id="A0A7E4VIP8"/>
<organism evidence="3 4">
    <name type="scientific">Panagrellus redivivus</name>
    <name type="common">Microworm</name>
    <dbReference type="NCBI Taxonomy" id="6233"/>
    <lineage>
        <taxon>Eukaryota</taxon>
        <taxon>Metazoa</taxon>
        <taxon>Ecdysozoa</taxon>
        <taxon>Nematoda</taxon>
        <taxon>Chromadorea</taxon>
        <taxon>Rhabditida</taxon>
        <taxon>Tylenchina</taxon>
        <taxon>Panagrolaimomorpha</taxon>
        <taxon>Panagrolaimoidea</taxon>
        <taxon>Panagrolaimidae</taxon>
        <taxon>Panagrellus</taxon>
    </lineage>
</organism>
<name>A0A7E4VIP8_PANRE</name>
<dbReference type="InterPro" id="IPR001683">
    <property type="entry name" value="PX_dom"/>
</dbReference>